<dbReference type="EMBL" id="RSCL01000004">
    <property type="protein sequence ID" value="RUT07659.1"/>
    <property type="molecule type" value="Genomic_DNA"/>
</dbReference>
<protein>
    <recommendedName>
        <fullName evidence="3">DNA-binding domain-containing protein</fullName>
    </recommendedName>
</protein>
<gene>
    <name evidence="1" type="ORF">DSM106972_019190</name>
</gene>
<dbReference type="Gene3D" id="3.30.1460.10">
    <property type="match status" value="1"/>
</dbReference>
<keyword evidence="2" id="KW-1185">Reference proteome</keyword>
<reference evidence="1" key="2">
    <citation type="journal article" date="2019" name="Genome Biol. Evol.">
        <title>Day and night: Metabolic profiles and evolutionary relationships of six axenic non-marine cyanobacteria.</title>
        <authorList>
            <person name="Will S.E."/>
            <person name="Henke P."/>
            <person name="Boedeker C."/>
            <person name="Huang S."/>
            <person name="Brinkmann H."/>
            <person name="Rohde M."/>
            <person name="Jarek M."/>
            <person name="Friedl T."/>
            <person name="Seufert S."/>
            <person name="Schumacher M."/>
            <person name="Overmann J."/>
            <person name="Neumann-Schaal M."/>
            <person name="Petersen J."/>
        </authorList>
    </citation>
    <scope>NUCLEOTIDE SEQUENCE [LARGE SCALE GENOMIC DNA]</scope>
    <source>
        <strain evidence="1">PCC 7102</strain>
    </source>
</reference>
<dbReference type="OrthoDB" id="571431at2"/>
<evidence type="ECO:0000313" key="1">
    <source>
        <dbReference type="EMBL" id="RUT07659.1"/>
    </source>
</evidence>
<name>A0A3S1DCV0_9CYAN</name>
<evidence type="ECO:0008006" key="3">
    <source>
        <dbReference type="Google" id="ProtNLM"/>
    </source>
</evidence>
<organism evidence="1 2">
    <name type="scientific">Dulcicalothrix desertica PCC 7102</name>
    <dbReference type="NCBI Taxonomy" id="232991"/>
    <lineage>
        <taxon>Bacteria</taxon>
        <taxon>Bacillati</taxon>
        <taxon>Cyanobacteriota</taxon>
        <taxon>Cyanophyceae</taxon>
        <taxon>Nostocales</taxon>
        <taxon>Calotrichaceae</taxon>
        <taxon>Dulcicalothrix</taxon>
    </lineage>
</organism>
<accession>A0A3S1DCV0</accession>
<evidence type="ECO:0000313" key="2">
    <source>
        <dbReference type="Proteomes" id="UP000271624"/>
    </source>
</evidence>
<proteinExistence type="predicted"/>
<dbReference type="AlphaFoldDB" id="A0A3S1DCV0"/>
<reference evidence="1" key="1">
    <citation type="submission" date="2018-12" db="EMBL/GenBank/DDBJ databases">
        <authorList>
            <person name="Will S."/>
            <person name="Neumann-Schaal M."/>
            <person name="Henke P."/>
        </authorList>
    </citation>
    <scope>NUCLEOTIDE SEQUENCE</scope>
    <source>
        <strain evidence="1">PCC 7102</strain>
    </source>
</reference>
<dbReference type="Proteomes" id="UP000271624">
    <property type="component" value="Unassembled WGS sequence"/>
</dbReference>
<dbReference type="RefSeq" id="WP_127080539.1">
    <property type="nucleotide sequence ID" value="NZ_RSCL01000004.1"/>
</dbReference>
<dbReference type="SUPFAM" id="SSF69635">
    <property type="entry name" value="Type III secretory system chaperone-like"/>
    <property type="match status" value="1"/>
</dbReference>
<comment type="caution">
    <text evidence="1">The sequence shown here is derived from an EMBL/GenBank/DDBJ whole genome shotgun (WGS) entry which is preliminary data.</text>
</comment>
<sequence length="187" mass="21260">MDSNEIASTLTKLFDTSVNAVAPGSWQVETPSFRLLVLLSDDGSWFRALLPIMPIQEAQPFLQQLLEANFDDTHACRYALHQNVVWGVYQHFTNTLTTQDFEDAIAKLVSLQETGLNDVFGNLVESRIQLIVKAAKQQGQTLEATMQNLDRFYAEGLMGEIDESPEVRQKTLTAWRRQLERLWDEVA</sequence>